<reference evidence="3 4" key="1">
    <citation type="journal article" date="2015" name="Genome Announc.">
        <title>Expanding the biotechnology potential of lactobacilli through comparative genomics of 213 strains and associated genera.</title>
        <authorList>
            <person name="Sun Z."/>
            <person name="Harris H.M."/>
            <person name="McCann A."/>
            <person name="Guo C."/>
            <person name="Argimon S."/>
            <person name="Zhang W."/>
            <person name="Yang X."/>
            <person name="Jeffery I.B."/>
            <person name="Cooney J.C."/>
            <person name="Kagawa T.F."/>
            <person name="Liu W."/>
            <person name="Song Y."/>
            <person name="Salvetti E."/>
            <person name="Wrobel A."/>
            <person name="Rasinkangas P."/>
            <person name="Parkhill J."/>
            <person name="Rea M.C."/>
            <person name="O'Sullivan O."/>
            <person name="Ritari J."/>
            <person name="Douillard F.P."/>
            <person name="Paul Ross R."/>
            <person name="Yang R."/>
            <person name="Briner A.E."/>
            <person name="Felis G.E."/>
            <person name="de Vos W.M."/>
            <person name="Barrangou R."/>
            <person name="Klaenhammer T.R."/>
            <person name="Caufield P.W."/>
            <person name="Cui Y."/>
            <person name="Zhang H."/>
            <person name="O'Toole P.W."/>
        </authorList>
    </citation>
    <scope>NUCLEOTIDE SEQUENCE [LARGE SCALE GENOMIC DNA]</scope>
    <source>
        <strain evidence="3 4">DSM 20444</strain>
    </source>
</reference>
<organism evidence="3 4">
    <name type="scientific">Liquorilactobacillus mali KCTC 3596 = DSM 20444</name>
    <dbReference type="NCBI Taxonomy" id="1046596"/>
    <lineage>
        <taxon>Bacteria</taxon>
        <taxon>Bacillati</taxon>
        <taxon>Bacillota</taxon>
        <taxon>Bacilli</taxon>
        <taxon>Lactobacillales</taxon>
        <taxon>Lactobacillaceae</taxon>
        <taxon>Liquorilactobacillus</taxon>
    </lineage>
</organism>
<evidence type="ECO:0000313" key="4">
    <source>
        <dbReference type="Proteomes" id="UP000050898"/>
    </source>
</evidence>
<accession>A0A0R2E4Z6</accession>
<dbReference type="Gene3D" id="3.40.50.10330">
    <property type="entry name" value="Probable inorganic polyphosphate/atp-NAD kinase, domain 1"/>
    <property type="match status" value="1"/>
</dbReference>
<gene>
    <name evidence="3" type="ORF">FD00_GL002231</name>
</gene>
<name>A0A0R2E4Z6_9LACO</name>
<sequence>MGKVKIEIERRITLKTFFFFIDNHFLKSDSSSVWGTLESELQKQAVNYKAEPIHNDRQVEYILKKELNNDALELKNNLVVVSVGSSTFFLEVLTKLRKISAQQIPIAFILINEKNNFANKIGVSSNPLIALKQILNSVHSISYNLGSVENSLNTDEQIFTDELIVGFRAYVTSLIKSSKFYKLLFKYHLSLIAEFCAMTEAFINQEAFSVTTRLSQKYNFFKNSFSICIKNHPFLDNEKTKEANNLQLEIITSLNPLSYWFILPAKKFNLSSKIPFIHTFEQKQIHLVINSLEFSQIDSRQLINKFYDAHLKSFTYPFWFDVDSVSLSEKNNNF</sequence>
<comment type="caution">
    <text evidence="3">The sequence shown here is derived from an EMBL/GenBank/DDBJ whole genome shotgun (WGS) entry which is preliminary data.</text>
</comment>
<evidence type="ECO:0000256" key="2">
    <source>
        <dbReference type="ARBA" id="ARBA00022840"/>
    </source>
</evidence>
<keyword evidence="1" id="KW-0547">Nucleotide-binding</keyword>
<evidence type="ECO:0000256" key="1">
    <source>
        <dbReference type="ARBA" id="ARBA00022741"/>
    </source>
</evidence>
<evidence type="ECO:0000313" key="3">
    <source>
        <dbReference type="EMBL" id="KRN10691.1"/>
    </source>
</evidence>
<dbReference type="SUPFAM" id="SSF111331">
    <property type="entry name" value="NAD kinase/diacylglycerol kinase-like"/>
    <property type="match status" value="1"/>
</dbReference>
<keyword evidence="4" id="KW-1185">Reference proteome</keyword>
<dbReference type="Proteomes" id="UP000050898">
    <property type="component" value="Unassembled WGS sequence"/>
</dbReference>
<keyword evidence="2" id="KW-0067">ATP-binding</keyword>
<dbReference type="InterPro" id="IPR016064">
    <property type="entry name" value="NAD/diacylglycerol_kinase_sf"/>
</dbReference>
<dbReference type="PATRIC" id="fig|1046596.6.peg.2341"/>
<dbReference type="GO" id="GO:0005524">
    <property type="term" value="F:ATP binding"/>
    <property type="evidence" value="ECO:0007669"/>
    <property type="project" value="UniProtKB-KW"/>
</dbReference>
<dbReference type="EMBL" id="AYYH01000007">
    <property type="protein sequence ID" value="KRN10691.1"/>
    <property type="molecule type" value="Genomic_DNA"/>
</dbReference>
<proteinExistence type="predicted"/>
<dbReference type="InterPro" id="IPR017438">
    <property type="entry name" value="ATP-NAD_kinase_N"/>
</dbReference>
<dbReference type="AlphaFoldDB" id="A0A0R2E4Z6"/>
<protein>
    <submittedName>
        <fullName evidence="3">Transcription regulator</fullName>
    </submittedName>
</protein>